<keyword evidence="1" id="KW-0813">Transport</keyword>
<accession>A0A3Q9V9I3</accession>
<dbReference type="AlphaFoldDB" id="A0A3Q9V9I3"/>
<sequence>MIKEEIIFETKDIFKKFSNNPVIKNVSLKLHTYSFHAFIGPNGSGKSTFMKICAGEDKDYEGQVFFKNTLINNIKSKKSFLFFNNDLSFPISWNAFEYVKNFSYFYNQEFPSSDKIITLFKQYKLFHNLKTKPNSFSSGEKKKLIVLLIELIKPELVFLDEPDSGLDPEVREFVYARLQKISKQGSSIFVSSHITSEIKNYIDYVTFLRDGEIKKSSKICKPSDFDQIYEKIRKDYQDENSF</sequence>
<organism evidence="5 6">
    <name type="scientific">Metamycoplasma phocicerebrale</name>
    <dbReference type="NCBI Taxonomy" id="142649"/>
    <lineage>
        <taxon>Bacteria</taxon>
        <taxon>Bacillati</taxon>
        <taxon>Mycoplasmatota</taxon>
        <taxon>Mycoplasmoidales</taxon>
        <taxon>Metamycoplasmataceae</taxon>
        <taxon>Metamycoplasma</taxon>
    </lineage>
</organism>
<dbReference type="Pfam" id="PF00005">
    <property type="entry name" value="ABC_tran"/>
    <property type="match status" value="1"/>
</dbReference>
<dbReference type="GO" id="GO:0005524">
    <property type="term" value="F:ATP binding"/>
    <property type="evidence" value="ECO:0007669"/>
    <property type="project" value="UniProtKB-KW"/>
</dbReference>
<keyword evidence="2" id="KW-0547">Nucleotide-binding</keyword>
<evidence type="ECO:0000313" key="6">
    <source>
        <dbReference type="Proteomes" id="UP000256585"/>
    </source>
</evidence>
<dbReference type="InterPro" id="IPR051782">
    <property type="entry name" value="ABC_Transporter_VariousFunc"/>
</dbReference>
<dbReference type="KEGG" id="mphc:DMC14_002845"/>
<dbReference type="PANTHER" id="PTHR42939">
    <property type="entry name" value="ABC TRANSPORTER ATP-BINDING PROTEIN ALBC-RELATED"/>
    <property type="match status" value="1"/>
</dbReference>
<dbReference type="EMBL" id="CP033058">
    <property type="protein sequence ID" value="AZZ65704.1"/>
    <property type="molecule type" value="Genomic_DNA"/>
</dbReference>
<name>A0A3Q9V9I3_9BACT</name>
<evidence type="ECO:0000313" key="5">
    <source>
        <dbReference type="EMBL" id="AZZ65704.1"/>
    </source>
</evidence>
<protein>
    <submittedName>
        <fullName evidence="5">ABC transporter ATP-binding protein</fullName>
    </submittedName>
</protein>
<dbReference type="Gene3D" id="3.40.50.300">
    <property type="entry name" value="P-loop containing nucleotide triphosphate hydrolases"/>
    <property type="match status" value="1"/>
</dbReference>
<dbReference type="PANTHER" id="PTHR42939:SF1">
    <property type="entry name" value="ABC TRANSPORTER ATP-BINDING PROTEIN ALBC-RELATED"/>
    <property type="match status" value="1"/>
</dbReference>
<evidence type="ECO:0000256" key="3">
    <source>
        <dbReference type="ARBA" id="ARBA00022840"/>
    </source>
</evidence>
<evidence type="ECO:0000259" key="4">
    <source>
        <dbReference type="PROSITE" id="PS50893"/>
    </source>
</evidence>
<dbReference type="OrthoDB" id="400797at2"/>
<dbReference type="GO" id="GO:0016887">
    <property type="term" value="F:ATP hydrolysis activity"/>
    <property type="evidence" value="ECO:0007669"/>
    <property type="project" value="InterPro"/>
</dbReference>
<dbReference type="SUPFAM" id="SSF52540">
    <property type="entry name" value="P-loop containing nucleoside triphosphate hydrolases"/>
    <property type="match status" value="1"/>
</dbReference>
<dbReference type="Proteomes" id="UP000256585">
    <property type="component" value="Chromosome"/>
</dbReference>
<dbReference type="CDD" id="cd03230">
    <property type="entry name" value="ABC_DR_subfamily_A"/>
    <property type="match status" value="1"/>
</dbReference>
<reference evidence="5" key="1">
    <citation type="submission" date="2019-03" db="EMBL/GenBank/DDBJ databases">
        <title>Draft Sequence and Annotation of the Mycoplasma phocicerebrale Strain 1049T Genome.</title>
        <authorList>
            <person name="Frasca S.Jr."/>
            <person name="Kutish G.F."/>
            <person name="Castellanos Gell J."/>
            <person name="Michaels D.L."/>
            <person name="Brown D.R."/>
        </authorList>
    </citation>
    <scope>NUCLEOTIDE SEQUENCE</scope>
    <source>
        <strain evidence="5">1049</strain>
    </source>
</reference>
<dbReference type="InterPro" id="IPR027417">
    <property type="entry name" value="P-loop_NTPase"/>
</dbReference>
<keyword evidence="6" id="KW-1185">Reference proteome</keyword>
<keyword evidence="3 5" id="KW-0067">ATP-binding</keyword>
<dbReference type="InterPro" id="IPR003593">
    <property type="entry name" value="AAA+_ATPase"/>
</dbReference>
<evidence type="ECO:0000256" key="1">
    <source>
        <dbReference type="ARBA" id="ARBA00022448"/>
    </source>
</evidence>
<dbReference type="InterPro" id="IPR003439">
    <property type="entry name" value="ABC_transporter-like_ATP-bd"/>
</dbReference>
<gene>
    <name evidence="5" type="ORF">DMC14_002845</name>
</gene>
<dbReference type="RefSeq" id="WP_116171473.1">
    <property type="nucleotide sequence ID" value="NZ_CP033058.2"/>
</dbReference>
<dbReference type="PROSITE" id="PS50893">
    <property type="entry name" value="ABC_TRANSPORTER_2"/>
    <property type="match status" value="1"/>
</dbReference>
<evidence type="ECO:0000256" key="2">
    <source>
        <dbReference type="ARBA" id="ARBA00022741"/>
    </source>
</evidence>
<dbReference type="SMART" id="SM00382">
    <property type="entry name" value="AAA"/>
    <property type="match status" value="1"/>
</dbReference>
<feature type="domain" description="ABC transporter" evidence="4">
    <location>
        <begin position="8"/>
        <end position="235"/>
    </location>
</feature>
<proteinExistence type="predicted"/>